<dbReference type="SUPFAM" id="SSF55073">
    <property type="entry name" value="Nucleotide cyclase"/>
    <property type="match status" value="1"/>
</dbReference>
<dbReference type="AlphaFoldDB" id="A0A520XG36"/>
<dbReference type="Proteomes" id="UP000322454">
    <property type="component" value="Unassembled WGS sequence"/>
</dbReference>
<dbReference type="InterPro" id="IPR029787">
    <property type="entry name" value="Nucleotide_cyclase"/>
</dbReference>
<evidence type="ECO:0000313" key="3">
    <source>
        <dbReference type="EMBL" id="RZV40151.1"/>
    </source>
</evidence>
<feature type="transmembrane region" description="Helical" evidence="1">
    <location>
        <begin position="6"/>
        <end position="25"/>
    </location>
</feature>
<protein>
    <submittedName>
        <fullName evidence="3">GGDEF domain-containing protein</fullName>
    </submittedName>
</protein>
<dbReference type="FunFam" id="3.30.70.270:FF:000001">
    <property type="entry name" value="Diguanylate cyclase domain protein"/>
    <property type="match status" value="1"/>
</dbReference>
<dbReference type="NCBIfam" id="TIGR00254">
    <property type="entry name" value="GGDEF"/>
    <property type="match status" value="1"/>
</dbReference>
<dbReference type="InterPro" id="IPR043128">
    <property type="entry name" value="Rev_trsase/Diguanyl_cyclase"/>
</dbReference>
<dbReference type="PROSITE" id="PS50887">
    <property type="entry name" value="GGDEF"/>
    <property type="match status" value="1"/>
</dbReference>
<organism evidence="3 4">
    <name type="scientific">Candidatus Acidulodesulfobacterium acidiphilum</name>
    <dbReference type="NCBI Taxonomy" id="2597224"/>
    <lineage>
        <taxon>Bacteria</taxon>
        <taxon>Deltaproteobacteria</taxon>
        <taxon>Candidatus Acidulodesulfobacterales</taxon>
        <taxon>Candidatus Acidulodesulfobacterium</taxon>
    </lineage>
</organism>
<dbReference type="InterPro" id="IPR050469">
    <property type="entry name" value="Diguanylate_Cyclase"/>
</dbReference>
<evidence type="ECO:0000313" key="4">
    <source>
        <dbReference type="Proteomes" id="UP000322454"/>
    </source>
</evidence>
<dbReference type="PANTHER" id="PTHR45138">
    <property type="entry name" value="REGULATORY COMPONENTS OF SENSORY TRANSDUCTION SYSTEM"/>
    <property type="match status" value="1"/>
</dbReference>
<feature type="domain" description="GGDEF" evidence="2">
    <location>
        <begin position="79"/>
        <end position="212"/>
    </location>
</feature>
<dbReference type="CDD" id="cd01949">
    <property type="entry name" value="GGDEF"/>
    <property type="match status" value="1"/>
</dbReference>
<keyword evidence="1" id="KW-1133">Transmembrane helix</keyword>
<dbReference type="PANTHER" id="PTHR45138:SF9">
    <property type="entry name" value="DIGUANYLATE CYCLASE DGCM-RELATED"/>
    <property type="match status" value="1"/>
</dbReference>
<dbReference type="EMBL" id="SHMQ01000002">
    <property type="protein sequence ID" value="RZV40151.1"/>
    <property type="molecule type" value="Genomic_DNA"/>
</dbReference>
<gene>
    <name evidence="3" type="ORF">EVJ48_01290</name>
</gene>
<sequence length="216" mass="25097">MDFGVYSLIFVLLSGFNFFISYDVYNFAINIKKEFSKTEKKIARLKDTAEKDHLTGANNRRTFDKYLEEVYKESQVSNEPFFVVFFDIDHFKKFNDTYGHEAGDKVLKIFAQTINKNIRKNSDVFFRYGGEEFVLVSSNHIRNSLQEARFLTKKLKDAVEKIRIPDLPKITCSMGVGFFDSGKSKEEILKEADNNVYLAKENGRNRIYITKDIAVV</sequence>
<comment type="caution">
    <text evidence="3">The sequence shown here is derived from an EMBL/GenBank/DDBJ whole genome shotgun (WGS) entry which is preliminary data.</text>
</comment>
<keyword evidence="1" id="KW-0812">Transmembrane</keyword>
<evidence type="ECO:0000256" key="1">
    <source>
        <dbReference type="SAM" id="Phobius"/>
    </source>
</evidence>
<keyword evidence="1" id="KW-0472">Membrane</keyword>
<dbReference type="SMART" id="SM00267">
    <property type="entry name" value="GGDEF"/>
    <property type="match status" value="1"/>
</dbReference>
<dbReference type="Pfam" id="PF00990">
    <property type="entry name" value="GGDEF"/>
    <property type="match status" value="1"/>
</dbReference>
<evidence type="ECO:0000259" key="2">
    <source>
        <dbReference type="PROSITE" id="PS50887"/>
    </source>
</evidence>
<dbReference type="Gene3D" id="3.30.70.270">
    <property type="match status" value="1"/>
</dbReference>
<accession>A0A520XG36</accession>
<proteinExistence type="predicted"/>
<dbReference type="InterPro" id="IPR000160">
    <property type="entry name" value="GGDEF_dom"/>
</dbReference>
<name>A0A520XG36_9DELT</name>
<dbReference type="GO" id="GO:0052621">
    <property type="term" value="F:diguanylate cyclase activity"/>
    <property type="evidence" value="ECO:0007669"/>
    <property type="project" value="TreeGrafter"/>
</dbReference>
<reference evidence="3 4" key="1">
    <citation type="submission" date="2019-01" db="EMBL/GenBank/DDBJ databases">
        <title>Insights into ecological role of a new deltaproteobacterial order Candidatus Sinidesulfobacterales (Sva0485) by metagenomics and metatranscriptomics.</title>
        <authorList>
            <person name="Tan S."/>
            <person name="Liu J."/>
            <person name="Fang Y."/>
            <person name="Hedlund B."/>
            <person name="Lian Z.-H."/>
            <person name="Huang L.-Y."/>
            <person name="Li J.-T."/>
            <person name="Huang L.-N."/>
            <person name="Li W.-J."/>
            <person name="Jiang H.-C."/>
            <person name="Dong H.-L."/>
            <person name="Shu W.-S."/>
        </authorList>
    </citation>
    <scope>NUCLEOTIDE SEQUENCE [LARGE SCALE GENOMIC DNA]</scope>
    <source>
        <strain evidence="3">AP4</strain>
    </source>
</reference>